<dbReference type="Pfam" id="PF05406">
    <property type="entry name" value="WGR"/>
    <property type="match status" value="1"/>
</dbReference>
<evidence type="ECO:0000256" key="3">
    <source>
        <dbReference type="ARBA" id="ARBA00022679"/>
    </source>
</evidence>
<dbReference type="Proteomes" id="UP000050794">
    <property type="component" value="Unassembled WGS sequence"/>
</dbReference>
<dbReference type="GO" id="GO:0003950">
    <property type="term" value="F:NAD+ poly-ADP-ribosyltransferase activity"/>
    <property type="evidence" value="ECO:0007669"/>
    <property type="project" value="UniProtKB-EC"/>
</dbReference>
<dbReference type="WBParaSite" id="TCNE_0000386001-mRNA-1">
    <property type="protein sequence ID" value="TCNE_0000386001-mRNA-1"/>
    <property type="gene ID" value="TCNE_0000386001"/>
</dbReference>
<comment type="catalytic activity">
    <reaction evidence="5">
        <text>NAD(+) + (ADP-D-ribosyl)n-acceptor = nicotinamide + (ADP-D-ribosyl)n+1-acceptor + H(+).</text>
        <dbReference type="EC" id="2.4.2.30"/>
    </reaction>
</comment>
<dbReference type="PROSITE" id="PS51977">
    <property type="entry name" value="WGR"/>
    <property type="match status" value="1"/>
</dbReference>
<organism evidence="9 10">
    <name type="scientific">Toxocara canis</name>
    <name type="common">Canine roundworm</name>
    <dbReference type="NCBI Taxonomy" id="6265"/>
    <lineage>
        <taxon>Eukaryota</taxon>
        <taxon>Metazoa</taxon>
        <taxon>Ecdysozoa</taxon>
        <taxon>Nematoda</taxon>
        <taxon>Chromadorea</taxon>
        <taxon>Rhabditida</taxon>
        <taxon>Spirurina</taxon>
        <taxon>Ascaridomorpha</taxon>
        <taxon>Ascaridoidea</taxon>
        <taxon>Toxocaridae</taxon>
        <taxon>Toxocara</taxon>
    </lineage>
</organism>
<protein>
    <recommendedName>
        <fullName evidence="1">NAD(+) ADP-ribosyltransferase</fullName>
        <ecNumber evidence="1">2.4.2.30</ecNumber>
    </recommendedName>
</protein>
<evidence type="ECO:0000313" key="10">
    <source>
        <dbReference type="WBParaSite" id="TCNE_0000386001-mRNA-1"/>
    </source>
</evidence>
<dbReference type="PANTHER" id="PTHR10459:SF60">
    <property type="entry name" value="POLY [ADP-RIBOSE] POLYMERASE 2"/>
    <property type="match status" value="1"/>
</dbReference>
<dbReference type="InterPro" id="IPR050800">
    <property type="entry name" value="ARTD/PARP"/>
</dbReference>
<evidence type="ECO:0000256" key="6">
    <source>
        <dbReference type="SAM" id="SignalP"/>
    </source>
</evidence>
<dbReference type="InterPro" id="IPR036930">
    <property type="entry name" value="WGR_dom_sf"/>
</dbReference>
<dbReference type="InterPro" id="IPR008893">
    <property type="entry name" value="WGR_domain"/>
</dbReference>
<dbReference type="GO" id="GO:0006302">
    <property type="term" value="P:double-strand break repair"/>
    <property type="evidence" value="ECO:0007669"/>
    <property type="project" value="TreeGrafter"/>
</dbReference>
<reference evidence="10" key="1">
    <citation type="submission" date="2016-06" db="UniProtKB">
        <authorList>
            <consortium name="WormBaseParasite"/>
        </authorList>
    </citation>
    <scope>IDENTIFICATION</scope>
</reference>
<dbReference type="SUPFAM" id="SSF142921">
    <property type="entry name" value="WGR domain-like"/>
    <property type="match status" value="1"/>
</dbReference>
<dbReference type="AlphaFoldDB" id="A0A183U5U0"/>
<evidence type="ECO:0000256" key="1">
    <source>
        <dbReference type="ARBA" id="ARBA00012020"/>
    </source>
</evidence>
<keyword evidence="4" id="KW-0520">NAD</keyword>
<proteinExistence type="predicted"/>
<dbReference type="EC" id="2.4.2.30" evidence="1"/>
<dbReference type="GO" id="GO:0070212">
    <property type="term" value="P:protein poly-ADP-ribosylation"/>
    <property type="evidence" value="ECO:0007669"/>
    <property type="project" value="TreeGrafter"/>
</dbReference>
<evidence type="ECO:0000313" key="8">
    <source>
        <dbReference type="EMBL" id="VDM29577.1"/>
    </source>
</evidence>
<evidence type="ECO:0000313" key="9">
    <source>
        <dbReference type="Proteomes" id="UP000050794"/>
    </source>
</evidence>
<dbReference type="EMBL" id="UYWY01005529">
    <property type="protein sequence ID" value="VDM29577.1"/>
    <property type="molecule type" value="Genomic_DNA"/>
</dbReference>
<evidence type="ECO:0000256" key="5">
    <source>
        <dbReference type="ARBA" id="ARBA00033987"/>
    </source>
</evidence>
<keyword evidence="2" id="KW-0328">Glycosyltransferase</keyword>
<keyword evidence="6" id="KW-0732">Signal</keyword>
<sequence length="98" mass="11267">MRRVPLMLAVSKACTLVRVLCLYDPHLWRVSGAHWQTTLGATDIATNKNSFYKLQLLKHDTKEKYYLFRSWGRVGTKIGGSKTEDYGNRLDDAKDAFE</sequence>
<dbReference type="GO" id="GO:1990404">
    <property type="term" value="F:NAD+-protein mono-ADP-ribosyltransferase activity"/>
    <property type="evidence" value="ECO:0007669"/>
    <property type="project" value="TreeGrafter"/>
</dbReference>
<accession>A0A183U5U0</accession>
<feature type="domain" description="WGR" evidence="7">
    <location>
        <begin position="24"/>
        <end position="98"/>
    </location>
</feature>
<dbReference type="SMART" id="SM00773">
    <property type="entry name" value="WGR"/>
    <property type="match status" value="1"/>
</dbReference>
<evidence type="ECO:0000256" key="4">
    <source>
        <dbReference type="ARBA" id="ARBA00023027"/>
    </source>
</evidence>
<evidence type="ECO:0000259" key="7">
    <source>
        <dbReference type="PROSITE" id="PS51977"/>
    </source>
</evidence>
<feature type="signal peptide" evidence="6">
    <location>
        <begin position="1"/>
        <end position="21"/>
    </location>
</feature>
<evidence type="ECO:0000256" key="2">
    <source>
        <dbReference type="ARBA" id="ARBA00022676"/>
    </source>
</evidence>
<dbReference type="GO" id="GO:0005730">
    <property type="term" value="C:nucleolus"/>
    <property type="evidence" value="ECO:0007669"/>
    <property type="project" value="TreeGrafter"/>
</dbReference>
<keyword evidence="3" id="KW-0808">Transferase</keyword>
<name>A0A183U5U0_TOXCA</name>
<feature type="chain" id="PRO_5044553012" description="NAD(+) ADP-ribosyltransferase" evidence="6">
    <location>
        <begin position="22"/>
        <end position="98"/>
    </location>
</feature>
<keyword evidence="9" id="KW-1185">Reference proteome</keyword>
<gene>
    <name evidence="8" type="ORF">TCNE_LOCUS3860</name>
</gene>
<reference evidence="8 9" key="2">
    <citation type="submission" date="2018-11" db="EMBL/GenBank/DDBJ databases">
        <authorList>
            <consortium name="Pathogen Informatics"/>
        </authorList>
    </citation>
    <scope>NUCLEOTIDE SEQUENCE [LARGE SCALE GENOMIC DNA]</scope>
</reference>
<dbReference type="PANTHER" id="PTHR10459">
    <property type="entry name" value="DNA LIGASE"/>
    <property type="match status" value="1"/>
</dbReference>